<name>A0AAU9IWW0_9CILI</name>
<evidence type="ECO:0000313" key="2">
    <source>
        <dbReference type="Proteomes" id="UP001162131"/>
    </source>
</evidence>
<reference evidence="1" key="1">
    <citation type="submission" date="2021-09" db="EMBL/GenBank/DDBJ databases">
        <authorList>
            <consortium name="AG Swart"/>
            <person name="Singh M."/>
            <person name="Singh A."/>
            <person name="Seah K."/>
            <person name="Emmerich C."/>
        </authorList>
    </citation>
    <scope>NUCLEOTIDE SEQUENCE</scope>
    <source>
        <strain evidence="1">ATCC30299</strain>
    </source>
</reference>
<dbReference type="Proteomes" id="UP001162131">
    <property type="component" value="Unassembled WGS sequence"/>
</dbReference>
<dbReference type="EMBL" id="CAJZBQ010000022">
    <property type="protein sequence ID" value="CAG9319342.1"/>
    <property type="molecule type" value="Genomic_DNA"/>
</dbReference>
<proteinExistence type="predicted"/>
<gene>
    <name evidence="1" type="ORF">BSTOLATCC_MIC23550</name>
</gene>
<protein>
    <submittedName>
        <fullName evidence="1">Uncharacterized protein</fullName>
    </submittedName>
</protein>
<dbReference type="AlphaFoldDB" id="A0AAU9IWW0"/>
<comment type="caution">
    <text evidence="1">The sequence shown here is derived from an EMBL/GenBank/DDBJ whole genome shotgun (WGS) entry which is preliminary data.</text>
</comment>
<sequence>MYSVAIGKSPACRKTFVKTLYRPSSLSRCMASWKCFSRPASFLGFILSRSMKFNGSISFCATSSILGLSPVWIKFMDFIKGHFSVFSVIKVGVIIWFLERKGQRCFTDSRVRTANSFIILWL</sequence>
<keyword evidence="2" id="KW-1185">Reference proteome</keyword>
<organism evidence="1 2">
    <name type="scientific">Blepharisma stoltei</name>
    <dbReference type="NCBI Taxonomy" id="1481888"/>
    <lineage>
        <taxon>Eukaryota</taxon>
        <taxon>Sar</taxon>
        <taxon>Alveolata</taxon>
        <taxon>Ciliophora</taxon>
        <taxon>Postciliodesmatophora</taxon>
        <taxon>Heterotrichea</taxon>
        <taxon>Heterotrichida</taxon>
        <taxon>Blepharismidae</taxon>
        <taxon>Blepharisma</taxon>
    </lineage>
</organism>
<accession>A0AAU9IWW0</accession>
<evidence type="ECO:0000313" key="1">
    <source>
        <dbReference type="EMBL" id="CAG9319342.1"/>
    </source>
</evidence>